<dbReference type="Proteomes" id="UP000319210">
    <property type="component" value="Unassembled WGS sequence"/>
</dbReference>
<evidence type="ECO:0000313" key="4">
    <source>
        <dbReference type="EMBL" id="GEB50543.1"/>
    </source>
</evidence>
<accession>A0A4Y3R1A6</accession>
<evidence type="ECO:0000256" key="1">
    <source>
        <dbReference type="SAM" id="MobiDB-lite"/>
    </source>
</evidence>
<dbReference type="InterPro" id="IPR002182">
    <property type="entry name" value="NB-ARC"/>
</dbReference>
<keyword evidence="5" id="KW-1185">Reference proteome</keyword>
<protein>
    <submittedName>
        <fullName evidence="4">ATP-binding protein</fullName>
    </submittedName>
</protein>
<dbReference type="InterPro" id="IPR053137">
    <property type="entry name" value="NLR-like"/>
</dbReference>
<feature type="region of interest" description="Disordered" evidence="1">
    <location>
        <begin position="1"/>
        <end position="33"/>
    </location>
</feature>
<dbReference type="Pfam" id="PF00931">
    <property type="entry name" value="NB-ARC"/>
    <property type="match status" value="1"/>
</dbReference>
<dbReference type="Pfam" id="PF13424">
    <property type="entry name" value="TPR_12"/>
    <property type="match status" value="1"/>
</dbReference>
<organism evidence="4 5">
    <name type="scientific">Streptomyces cacaoi</name>
    <dbReference type="NCBI Taxonomy" id="1898"/>
    <lineage>
        <taxon>Bacteria</taxon>
        <taxon>Bacillati</taxon>
        <taxon>Actinomycetota</taxon>
        <taxon>Actinomycetes</taxon>
        <taxon>Kitasatosporales</taxon>
        <taxon>Streptomycetaceae</taxon>
        <taxon>Streptomyces</taxon>
    </lineage>
</organism>
<dbReference type="GO" id="GO:0005524">
    <property type="term" value="F:ATP binding"/>
    <property type="evidence" value="ECO:0007669"/>
    <property type="project" value="UniProtKB-KW"/>
</dbReference>
<gene>
    <name evidence="4" type="ORF">SCA03_30940</name>
</gene>
<reference evidence="4 5" key="1">
    <citation type="submission" date="2019-06" db="EMBL/GenBank/DDBJ databases">
        <title>Whole genome shotgun sequence of Streptomyces cacaoi subsp. cacaoi NBRC 12748.</title>
        <authorList>
            <person name="Hosoyama A."/>
            <person name="Uohara A."/>
            <person name="Ohji S."/>
            <person name="Ichikawa N."/>
        </authorList>
    </citation>
    <scope>NUCLEOTIDE SEQUENCE [LARGE SCALE GENOMIC DNA]</scope>
    <source>
        <strain evidence="4 5">NBRC 12748</strain>
    </source>
</reference>
<dbReference type="EMBL" id="BJMM01000013">
    <property type="protein sequence ID" value="GEB50543.1"/>
    <property type="molecule type" value="Genomic_DNA"/>
</dbReference>
<dbReference type="OrthoDB" id="580767at2"/>
<name>A0A4Y3R1A6_STRCI</name>
<dbReference type="SUPFAM" id="SSF52540">
    <property type="entry name" value="P-loop containing nucleoside triphosphate hydrolases"/>
    <property type="match status" value="1"/>
</dbReference>
<dbReference type="GO" id="GO:0007165">
    <property type="term" value="P:signal transduction"/>
    <property type="evidence" value="ECO:0007669"/>
    <property type="project" value="InterPro"/>
</dbReference>
<dbReference type="Gene3D" id="3.40.50.300">
    <property type="entry name" value="P-loop containing nucleotide triphosphate hydrolases"/>
    <property type="match status" value="1"/>
</dbReference>
<keyword evidence="4" id="KW-0067">ATP-binding</keyword>
<feature type="compositionally biased region" description="Basic and acidic residues" evidence="1">
    <location>
        <begin position="1"/>
        <end position="12"/>
    </location>
</feature>
<feature type="domain" description="TIR" evidence="3">
    <location>
        <begin position="40"/>
        <end position="160"/>
    </location>
</feature>
<comment type="caution">
    <text evidence="4">The sequence shown here is derived from an EMBL/GenBank/DDBJ whole genome shotgun (WGS) entry which is preliminary data.</text>
</comment>
<dbReference type="PANTHER" id="PTHR46082:SF6">
    <property type="entry name" value="AAA+ ATPASE DOMAIN-CONTAINING PROTEIN-RELATED"/>
    <property type="match status" value="1"/>
</dbReference>
<dbReference type="Pfam" id="PF13676">
    <property type="entry name" value="TIR_2"/>
    <property type="match status" value="1"/>
</dbReference>
<dbReference type="NCBIfam" id="NF040586">
    <property type="entry name" value="FxSxx_TPR"/>
    <property type="match status" value="1"/>
</dbReference>
<sequence length="1027" mass="114359">MEAQRDPARQESDPGQTVLGGQREPHQEAKPAPEGEHFVVVFPGHHRSWGDWIARVLESHGHRTTPHRWDPDRERPLEEALRDLQLARGRVVLVISDVFFQLGPRLEADWNEVLRGYVRQNADRFAAVNLTSRELLPATAVLEPVNVSGVDEEEAERRLLRRLGLVHRRTRSLAAGGSRYPNDPPAVWGVVPGRNRRFTGRDTLLTELHQQLMDAEPGNGVCTLAGLAGIGKTQIAIEYAHRFAPDYDIVWWVNCDQRNIQRDAFGALAPELDIHVNEVGERVRAVRRALRRNEPSGRWLIIFDGWAEPEEAATYLPQGGAGHVLITSRNRSWNRITEVTGVEAFRRIESTSYLLRGAPHITPEEADQVAGEFQDLPLQLAQATAWLGQEGMAVPEYLRMVRGVGLTRMETASMPDDYPHSSLTSWSILLNKLRGSEPRTVELLSLCAAFAPGRIPLGLARGIPAAELPENLRWLSTDRAAWARALDSLVNYSVLTREMRPPLRGEGRRGPSVDDDQSVDSVHMHHVVHGVIGDLTRDRRDEYREIVHRLLVEADPGAPNDSRQWGRYAEILPHLLASAAPASQERRVHKMLLNCLRYCYASGEYTQGAELAESLRAEWESFMAADAPTLMALTTLQGNLLRFAGRFHEARHLDGARLERLRELPAAGEEILMEATSCLAADLRMLGQYDEALELQEEVVEVCGRLYGAEEWTSLLAQHNLAVGLRLLGRYEDAYTTDLEIFRKREQVLGVRHPSTLSSGNACARDLRLMGRYQEALARQELGMRLHVQVLGAQHPHTLMAQHSLLLCRRRAGAPHQDLATAMATLLERQEQVHGRGHYSTLALLTDYGNFLREHGSLDEARALLTEAEDGYRALLGPAHPLPTGMQSNAGLVLQAEGNRGGALNMFEQALAGLTALLGPDHPATLGCALNTSGGRNLSEALDDACELSADTARRARVSLGEDHPLTLAAMIANAADLRALRRREEAAAIEEDALERFTRSLGAQHSHTLAARRRTRPYWDFEPYLG</sequence>
<feature type="domain" description="NB-ARC" evidence="2">
    <location>
        <begin position="202"/>
        <end position="333"/>
    </location>
</feature>
<dbReference type="InterPro" id="IPR027417">
    <property type="entry name" value="P-loop_NTPase"/>
</dbReference>
<dbReference type="AlphaFoldDB" id="A0A4Y3R1A6"/>
<keyword evidence="4" id="KW-0547">Nucleotide-binding</keyword>
<dbReference type="GO" id="GO:0043531">
    <property type="term" value="F:ADP binding"/>
    <property type="evidence" value="ECO:0007669"/>
    <property type="project" value="InterPro"/>
</dbReference>
<dbReference type="InterPro" id="IPR000157">
    <property type="entry name" value="TIR_dom"/>
</dbReference>
<feature type="compositionally biased region" description="Basic and acidic residues" evidence="1">
    <location>
        <begin position="23"/>
        <end position="33"/>
    </location>
</feature>
<evidence type="ECO:0000259" key="3">
    <source>
        <dbReference type="Pfam" id="PF13676"/>
    </source>
</evidence>
<evidence type="ECO:0000313" key="5">
    <source>
        <dbReference type="Proteomes" id="UP000319210"/>
    </source>
</evidence>
<dbReference type="SUPFAM" id="SSF48452">
    <property type="entry name" value="TPR-like"/>
    <property type="match status" value="2"/>
</dbReference>
<proteinExistence type="predicted"/>
<dbReference type="Pfam" id="PF13374">
    <property type="entry name" value="TPR_10"/>
    <property type="match status" value="4"/>
</dbReference>
<dbReference type="RefSeq" id="WP_086814683.1">
    <property type="nucleotide sequence ID" value="NZ_BJMM01000013.1"/>
</dbReference>
<dbReference type="InterPro" id="IPR011990">
    <property type="entry name" value="TPR-like_helical_dom_sf"/>
</dbReference>
<dbReference type="PANTHER" id="PTHR46082">
    <property type="entry name" value="ATP/GTP-BINDING PROTEIN-RELATED"/>
    <property type="match status" value="1"/>
</dbReference>
<dbReference type="Gene3D" id="1.25.40.10">
    <property type="entry name" value="Tetratricopeptide repeat domain"/>
    <property type="match status" value="3"/>
</dbReference>
<evidence type="ECO:0000259" key="2">
    <source>
        <dbReference type="Pfam" id="PF00931"/>
    </source>
</evidence>